<dbReference type="RefSeq" id="WP_136353852.1">
    <property type="nucleotide sequence ID" value="NZ_CP046266.1"/>
</dbReference>
<sequence length="56" mass="6688">MVSNEIELMRKNLINMAMKHGVNAIETIECSQKLDILLLKEIKWNNEHYFIKKENK</sequence>
<dbReference type="AlphaFoldDB" id="A0A4S4BYD6"/>
<dbReference type="InterPro" id="IPR037208">
    <property type="entry name" value="Spo0E-like_sf"/>
</dbReference>
<comment type="caution">
    <text evidence="1">The sequence shown here is derived from an EMBL/GenBank/DDBJ whole genome shotgun (WGS) entry which is preliminary data.</text>
</comment>
<dbReference type="SUPFAM" id="SSF140500">
    <property type="entry name" value="BAS1536-like"/>
    <property type="match status" value="1"/>
</dbReference>
<protein>
    <submittedName>
        <fullName evidence="1">Aspartyl-phosphate phosphatase Spo0E family protein</fullName>
    </submittedName>
</protein>
<evidence type="ECO:0000313" key="2">
    <source>
        <dbReference type="Proteomes" id="UP000310334"/>
    </source>
</evidence>
<name>A0A4S4BYD6_9BACI</name>
<dbReference type="Gene3D" id="4.10.280.10">
    <property type="entry name" value="Helix-loop-helix DNA-binding domain"/>
    <property type="match status" value="1"/>
</dbReference>
<proteinExistence type="predicted"/>
<gene>
    <name evidence="1" type="ORF">E6W99_11245</name>
</gene>
<dbReference type="GO" id="GO:0043937">
    <property type="term" value="P:regulation of sporulation"/>
    <property type="evidence" value="ECO:0007669"/>
    <property type="project" value="InterPro"/>
</dbReference>
<dbReference type="GO" id="GO:0046983">
    <property type="term" value="F:protein dimerization activity"/>
    <property type="evidence" value="ECO:0007669"/>
    <property type="project" value="InterPro"/>
</dbReference>
<dbReference type="InterPro" id="IPR036638">
    <property type="entry name" value="HLH_DNA-bd_sf"/>
</dbReference>
<reference evidence="1 2" key="1">
    <citation type="submission" date="2019-04" db="EMBL/GenBank/DDBJ databases">
        <title>Bacillus sediminilitoris sp. nov., isolated from a tidal flat sediment on the East China Sea.</title>
        <authorList>
            <person name="Wei Y."/>
            <person name="Mao H."/>
            <person name="Fang J."/>
        </authorList>
    </citation>
    <scope>NUCLEOTIDE SEQUENCE [LARGE SCALE GENOMIC DNA]</scope>
    <source>
        <strain evidence="1 2">DSL-17</strain>
    </source>
</reference>
<dbReference type="InterPro" id="IPR018540">
    <property type="entry name" value="Spo0E-like"/>
</dbReference>
<keyword evidence="2" id="KW-1185">Reference proteome</keyword>
<evidence type="ECO:0000313" key="1">
    <source>
        <dbReference type="EMBL" id="THF80236.1"/>
    </source>
</evidence>
<accession>A0A4S4BYD6</accession>
<organism evidence="1 2">
    <name type="scientific">Metabacillus sediminilitoris</name>
    <dbReference type="NCBI Taxonomy" id="2567941"/>
    <lineage>
        <taxon>Bacteria</taxon>
        <taxon>Bacillati</taxon>
        <taxon>Bacillota</taxon>
        <taxon>Bacilli</taxon>
        <taxon>Bacillales</taxon>
        <taxon>Bacillaceae</taxon>
        <taxon>Metabacillus</taxon>
    </lineage>
</organism>
<dbReference type="OrthoDB" id="2973153at2"/>
<dbReference type="EMBL" id="SSNT01000007">
    <property type="protein sequence ID" value="THF80236.1"/>
    <property type="molecule type" value="Genomic_DNA"/>
</dbReference>
<dbReference type="Proteomes" id="UP000310334">
    <property type="component" value="Unassembled WGS sequence"/>
</dbReference>
<dbReference type="Pfam" id="PF09388">
    <property type="entry name" value="SpoOE-like"/>
    <property type="match status" value="1"/>
</dbReference>